<dbReference type="GO" id="GO:0005524">
    <property type="term" value="F:ATP binding"/>
    <property type="evidence" value="ECO:0007669"/>
    <property type="project" value="UniProtKB-KW"/>
</dbReference>
<dbReference type="InterPro" id="IPR017871">
    <property type="entry name" value="ABC_transporter-like_CS"/>
</dbReference>
<dbReference type="InterPro" id="IPR003439">
    <property type="entry name" value="ABC_transporter-like_ATP-bd"/>
</dbReference>
<accession>A0A430HZ71</accession>
<dbReference type="InterPro" id="IPR050153">
    <property type="entry name" value="Metal_Ion_Import_ABC"/>
</dbReference>
<comment type="caution">
    <text evidence="5">The sequence shown here is derived from an EMBL/GenBank/DDBJ whole genome shotgun (WGS) entry which is preliminary data.</text>
</comment>
<dbReference type="AlphaFoldDB" id="A0A430HZ71"/>
<keyword evidence="2" id="KW-0547">Nucleotide-binding</keyword>
<feature type="domain" description="ABC transporter" evidence="4">
    <location>
        <begin position="3"/>
        <end position="242"/>
    </location>
</feature>
<keyword evidence="3 5" id="KW-0067">ATP-binding</keyword>
<evidence type="ECO:0000259" key="4">
    <source>
        <dbReference type="PROSITE" id="PS50893"/>
    </source>
</evidence>
<dbReference type="CDD" id="cd03214">
    <property type="entry name" value="ABC_Iron-Siderophores_B12_Hemin"/>
    <property type="match status" value="1"/>
</dbReference>
<dbReference type="SMART" id="SM00382">
    <property type="entry name" value="AAA"/>
    <property type="match status" value="1"/>
</dbReference>
<dbReference type="EMBL" id="RXHJ01000006">
    <property type="protein sequence ID" value="RSZ63875.1"/>
    <property type="molecule type" value="Genomic_DNA"/>
</dbReference>
<dbReference type="PROSITE" id="PS50893">
    <property type="entry name" value="ABC_TRANSPORTER_2"/>
    <property type="match status" value="1"/>
</dbReference>
<organism evidence="5 6">
    <name type="scientific">Corynebacterium hylobatis</name>
    <dbReference type="NCBI Taxonomy" id="1859290"/>
    <lineage>
        <taxon>Bacteria</taxon>
        <taxon>Bacillati</taxon>
        <taxon>Actinomycetota</taxon>
        <taxon>Actinomycetes</taxon>
        <taxon>Mycobacteriales</taxon>
        <taxon>Corynebacteriaceae</taxon>
        <taxon>Corynebacterium</taxon>
    </lineage>
</organism>
<dbReference type="Gene3D" id="3.40.50.300">
    <property type="entry name" value="P-loop containing nucleotide triphosphate hydrolases"/>
    <property type="match status" value="1"/>
</dbReference>
<proteinExistence type="predicted"/>
<dbReference type="RefSeq" id="WP_126120508.1">
    <property type="nucleotide sequence ID" value="NZ_RXHJ01000006.1"/>
</dbReference>
<protein>
    <submittedName>
        <fullName evidence="5">ABC transporter ATP-binding protein</fullName>
    </submittedName>
</protein>
<dbReference type="GO" id="GO:0016887">
    <property type="term" value="F:ATP hydrolysis activity"/>
    <property type="evidence" value="ECO:0007669"/>
    <property type="project" value="InterPro"/>
</dbReference>
<dbReference type="InterPro" id="IPR003593">
    <property type="entry name" value="AAA+_ATPase"/>
</dbReference>
<dbReference type="PANTHER" id="PTHR42734:SF19">
    <property type="entry name" value="IRON COMPOUNDS ABC TRANSPORTER, ATP-BINDING PROTEIN"/>
    <property type="match status" value="1"/>
</dbReference>
<dbReference type="Proteomes" id="UP000274907">
    <property type="component" value="Unassembled WGS sequence"/>
</dbReference>
<evidence type="ECO:0000256" key="3">
    <source>
        <dbReference type="ARBA" id="ARBA00022840"/>
    </source>
</evidence>
<sequence length="266" mass="29301">MALQVKGGTFRYPLSREPILEDINFRVEPGELLAILGPNGAGKTTLMRAMTGLQQWSSGHTEIDGANLKDMSPREIGRTIAYVPQARSAVSLSLSGLDMVTIGRAAHLGMFAQPGPEEEAMAWETLASIGAEHLADMPCGNMSGGQFQMILIARALIAEPRIMVLDEPETGLDFHNQMVVLNLLQHLVRERNLVVVMNTHYPAHAIRIADKIILIGRDHRARFGPVDEVMTEENLGDIFDVDLRISDIEHGDRRVPTVTAVDVRPR</sequence>
<dbReference type="PROSITE" id="PS00211">
    <property type="entry name" value="ABC_TRANSPORTER_1"/>
    <property type="match status" value="1"/>
</dbReference>
<dbReference type="Pfam" id="PF00005">
    <property type="entry name" value="ABC_tran"/>
    <property type="match status" value="1"/>
</dbReference>
<evidence type="ECO:0000313" key="6">
    <source>
        <dbReference type="Proteomes" id="UP000274907"/>
    </source>
</evidence>
<gene>
    <name evidence="5" type="ORF">EAH68_06475</name>
</gene>
<dbReference type="FunFam" id="3.40.50.300:FF:000134">
    <property type="entry name" value="Iron-enterobactin ABC transporter ATP-binding protein"/>
    <property type="match status" value="1"/>
</dbReference>
<evidence type="ECO:0000313" key="5">
    <source>
        <dbReference type="EMBL" id="RSZ63875.1"/>
    </source>
</evidence>
<dbReference type="SUPFAM" id="SSF52540">
    <property type="entry name" value="P-loop containing nucleoside triphosphate hydrolases"/>
    <property type="match status" value="1"/>
</dbReference>
<evidence type="ECO:0000256" key="1">
    <source>
        <dbReference type="ARBA" id="ARBA00022448"/>
    </source>
</evidence>
<name>A0A430HZ71_9CORY</name>
<dbReference type="PANTHER" id="PTHR42734">
    <property type="entry name" value="METAL TRANSPORT SYSTEM ATP-BINDING PROTEIN TM_0124-RELATED"/>
    <property type="match status" value="1"/>
</dbReference>
<dbReference type="InterPro" id="IPR027417">
    <property type="entry name" value="P-loop_NTPase"/>
</dbReference>
<evidence type="ECO:0000256" key="2">
    <source>
        <dbReference type="ARBA" id="ARBA00022741"/>
    </source>
</evidence>
<reference evidence="5 6" key="1">
    <citation type="submission" date="2018-12" db="EMBL/GenBank/DDBJ databases">
        <title>YIM 101343 draft genome.</title>
        <authorList>
            <person name="Chen X."/>
        </authorList>
    </citation>
    <scope>NUCLEOTIDE SEQUENCE [LARGE SCALE GENOMIC DNA]</scope>
    <source>
        <strain evidence="5 6">YIM 101343</strain>
    </source>
</reference>
<keyword evidence="6" id="KW-1185">Reference proteome</keyword>
<keyword evidence="1" id="KW-0813">Transport</keyword>
<dbReference type="OrthoDB" id="5296765at2"/>